<protein>
    <submittedName>
        <fullName evidence="2">AAA family ATPase</fullName>
    </submittedName>
</protein>
<evidence type="ECO:0000313" key="2">
    <source>
        <dbReference type="EMBL" id="MDY0396004.1"/>
    </source>
</evidence>
<evidence type="ECO:0000259" key="1">
    <source>
        <dbReference type="Pfam" id="PF13514"/>
    </source>
</evidence>
<accession>A0ABU5C9W1</accession>
<proteinExistence type="predicted"/>
<keyword evidence="3" id="KW-1185">Reference proteome</keyword>
<reference evidence="2 3" key="1">
    <citation type="submission" date="2023-10" db="EMBL/GenBank/DDBJ databases">
        <title>Virgibacillus halophilus 5B73C genome.</title>
        <authorList>
            <person name="Miliotis G."/>
            <person name="Sengupta P."/>
            <person name="Hameed A."/>
            <person name="Chuvochina M."/>
            <person name="Mcdonagh F."/>
            <person name="Simpson A.C."/>
            <person name="Singh N.K."/>
            <person name="Rekha P.D."/>
            <person name="Raman K."/>
            <person name="Hugenholtz P."/>
            <person name="Venkateswaran K."/>
        </authorList>
    </citation>
    <scope>NUCLEOTIDE SEQUENCE [LARGE SCALE GENOMIC DNA]</scope>
    <source>
        <strain evidence="2 3">5B73C</strain>
    </source>
</reference>
<dbReference type="PANTHER" id="PTHR41259:SF1">
    <property type="entry name" value="DOUBLE-STRAND BREAK REPAIR RAD50 ATPASE, PUTATIVE-RELATED"/>
    <property type="match status" value="1"/>
</dbReference>
<feature type="domain" description="YhaN AAA" evidence="1">
    <location>
        <begin position="1"/>
        <end position="86"/>
    </location>
</feature>
<dbReference type="PANTHER" id="PTHR41259">
    <property type="entry name" value="DOUBLE-STRAND BREAK REPAIR RAD50 ATPASE, PUTATIVE-RELATED"/>
    <property type="match status" value="1"/>
</dbReference>
<comment type="caution">
    <text evidence="2">The sequence shown here is derived from an EMBL/GenBank/DDBJ whole genome shotgun (WGS) entry which is preliminary data.</text>
</comment>
<dbReference type="SUPFAM" id="SSF52540">
    <property type="entry name" value="P-loop containing nucleoside triphosphate hydrolases"/>
    <property type="match status" value="1"/>
</dbReference>
<sequence>MKIKHAYIYGFGKWVDFSFDFSNGNFQLVYGENESGKSTLHHFLLFMFFGLSPKERAFFHPKTSSRLGGRLVVADETYGEYIIERVEQHKKGRSCLYNCRWPIS</sequence>
<dbReference type="EMBL" id="JAWDIP010000004">
    <property type="protein sequence ID" value="MDY0396004.1"/>
    <property type="molecule type" value="Genomic_DNA"/>
</dbReference>
<dbReference type="InterPro" id="IPR038734">
    <property type="entry name" value="YhaN_AAA"/>
</dbReference>
<name>A0ABU5C9W1_9BACI</name>
<dbReference type="Proteomes" id="UP001281447">
    <property type="component" value="Unassembled WGS sequence"/>
</dbReference>
<evidence type="ECO:0000313" key="3">
    <source>
        <dbReference type="Proteomes" id="UP001281447"/>
    </source>
</evidence>
<dbReference type="Pfam" id="PF13514">
    <property type="entry name" value="AAA_27"/>
    <property type="match status" value="1"/>
</dbReference>
<dbReference type="Gene3D" id="3.40.50.300">
    <property type="entry name" value="P-loop containing nucleotide triphosphate hydrolases"/>
    <property type="match status" value="1"/>
</dbReference>
<organism evidence="2 3">
    <name type="scientific">Tigheibacillus halophilus</name>
    <dbReference type="NCBI Taxonomy" id="361280"/>
    <lineage>
        <taxon>Bacteria</taxon>
        <taxon>Bacillati</taxon>
        <taxon>Bacillota</taxon>
        <taxon>Bacilli</taxon>
        <taxon>Bacillales</taxon>
        <taxon>Bacillaceae</taxon>
        <taxon>Tigheibacillus</taxon>
    </lineage>
</organism>
<dbReference type="InterPro" id="IPR027417">
    <property type="entry name" value="P-loop_NTPase"/>
</dbReference>
<gene>
    <name evidence="2" type="ORF">RWE15_18560</name>
</gene>